<organism evidence="1 2">
    <name type="scientific">Elysia marginata</name>
    <dbReference type="NCBI Taxonomy" id="1093978"/>
    <lineage>
        <taxon>Eukaryota</taxon>
        <taxon>Metazoa</taxon>
        <taxon>Spiralia</taxon>
        <taxon>Lophotrochozoa</taxon>
        <taxon>Mollusca</taxon>
        <taxon>Gastropoda</taxon>
        <taxon>Heterobranchia</taxon>
        <taxon>Euthyneura</taxon>
        <taxon>Panpulmonata</taxon>
        <taxon>Sacoglossa</taxon>
        <taxon>Placobranchoidea</taxon>
        <taxon>Plakobranchidae</taxon>
        <taxon>Elysia</taxon>
    </lineage>
</organism>
<dbReference type="Proteomes" id="UP000762676">
    <property type="component" value="Unassembled WGS sequence"/>
</dbReference>
<name>A0AAV4GNE8_9GAST</name>
<protein>
    <recommendedName>
        <fullName evidence="3">HEAT repeat-containing protein 1</fullName>
    </recommendedName>
</protein>
<dbReference type="EMBL" id="BMAT01001486">
    <property type="protein sequence ID" value="GFR86849.1"/>
    <property type="molecule type" value="Genomic_DNA"/>
</dbReference>
<keyword evidence="2" id="KW-1185">Reference proteome</keyword>
<dbReference type="AlphaFoldDB" id="A0AAV4GNE8"/>
<reference evidence="1 2" key="1">
    <citation type="journal article" date="2021" name="Elife">
        <title>Chloroplast acquisition without the gene transfer in kleptoplastic sea slugs, Plakobranchus ocellatus.</title>
        <authorList>
            <person name="Maeda T."/>
            <person name="Takahashi S."/>
            <person name="Yoshida T."/>
            <person name="Shimamura S."/>
            <person name="Takaki Y."/>
            <person name="Nagai Y."/>
            <person name="Toyoda A."/>
            <person name="Suzuki Y."/>
            <person name="Arimoto A."/>
            <person name="Ishii H."/>
            <person name="Satoh N."/>
            <person name="Nishiyama T."/>
            <person name="Hasebe M."/>
            <person name="Maruyama T."/>
            <person name="Minagawa J."/>
            <person name="Obokata J."/>
            <person name="Shigenobu S."/>
        </authorList>
    </citation>
    <scope>NUCLEOTIDE SEQUENCE [LARGE SCALE GENOMIC DNA]</scope>
</reference>
<comment type="caution">
    <text evidence="1">The sequence shown here is derived from an EMBL/GenBank/DDBJ whole genome shotgun (WGS) entry which is preliminary data.</text>
</comment>
<sequence>MYSLAFKQVNVVYRPSSDFTFLCVSFTSERNHLELATAGLLNSLVSHGQCSSLALDHRFLQQLEAAIGTQGLSFLSTEKFKEAVINLILHILKSIPQITLRSMVCRPTLEALASHAISIIESDSSCEFIIPLLVHLTLVDVQPPAPSLLGGEQDDIGSNLLDSRKRKRGGMRVKKQEWLGVFSSLLGRLSDLSSEKNPVTNKELKYIYVILQVASKCLGYIGNKDQALRLQ</sequence>
<evidence type="ECO:0000313" key="1">
    <source>
        <dbReference type="EMBL" id="GFR86849.1"/>
    </source>
</evidence>
<evidence type="ECO:0000313" key="2">
    <source>
        <dbReference type="Proteomes" id="UP000762676"/>
    </source>
</evidence>
<proteinExistence type="predicted"/>
<evidence type="ECO:0008006" key="3">
    <source>
        <dbReference type="Google" id="ProtNLM"/>
    </source>
</evidence>
<gene>
    <name evidence="1" type="ORF">ElyMa_000731700</name>
</gene>
<accession>A0AAV4GNE8</accession>